<sequence length="574" mass="61741">DRRLPRAQCRDRHRSLRRRLRLPPALDVRLAAAAAPAEPLRPRAAGAVRRASAARGRRAAHRGAAPRRRGRRDADGPGRSASRAARGRAGGAPRAVPRRAGRPTLRPLVLRPPRPPAHAGVAAPGADLRLHGPGRVLRGRAARRGRGRARALRVRRPGLHRRALVVRRQARPPPPRPPVPEQRRPGALRPGARRPAGAARDGVAAATATRVVRRHRGARRPGAPRRAGPRPPGLADRDGRPGGAARRRRPAPRAEPPLPRDAPLRGAARLPGRVGRRADAVRAQPVDDVHLADQDAGVPGGRAPGRLDARPRRRRAVRQRRRGRDRHGRRRVRGGRRARARRRREGPPDGGRGAPRGHLVGRHVGCDALPHGRRRGGGRRRGDGSEAHDDHAGSVRAGAGHHRLGPTPRSSHDRRHVRPPGPVPEAGRGERAVRPAAVPPRRHEGRDALPARRGVSARGRAGGAGPPLAPEHAALGARGGGGRGHARRERADGRRDGDGLIPARRHQLRRSGRPGLREPPGPRDGQPGAEHAPRRRRRRDRGRTGGGGGDRRATPAGRGRAGGVGRSDRVGRRL</sequence>
<feature type="compositionally biased region" description="Basic residues" evidence="1">
    <location>
        <begin position="311"/>
        <end position="344"/>
    </location>
</feature>
<feature type="non-terminal residue" evidence="2">
    <location>
        <position position="574"/>
    </location>
</feature>
<protein>
    <submittedName>
        <fullName evidence="2">Uncharacterized protein</fullName>
    </submittedName>
</protein>
<feature type="compositionally biased region" description="Low complexity" evidence="1">
    <location>
        <begin position="185"/>
        <end position="210"/>
    </location>
</feature>
<feature type="compositionally biased region" description="Low complexity" evidence="1">
    <location>
        <begin position="22"/>
        <end position="54"/>
    </location>
</feature>
<gene>
    <name evidence="2" type="ORF">AVDCRST_MAG79-1093</name>
</gene>
<proteinExistence type="predicted"/>
<feature type="compositionally biased region" description="Basic and acidic residues" evidence="1">
    <location>
        <begin position="276"/>
        <end position="293"/>
    </location>
</feature>
<feature type="compositionally biased region" description="Basic and acidic residues" evidence="1">
    <location>
        <begin position="441"/>
        <end position="450"/>
    </location>
</feature>
<feature type="compositionally biased region" description="Basic residues" evidence="1">
    <location>
        <begin position="55"/>
        <end position="71"/>
    </location>
</feature>
<feature type="compositionally biased region" description="Low complexity" evidence="1">
    <location>
        <begin position="117"/>
        <end position="126"/>
    </location>
</feature>
<name>A0A6J4TVW0_9ACTN</name>
<feature type="compositionally biased region" description="Basic and acidic residues" evidence="1">
    <location>
        <begin position="489"/>
        <end position="498"/>
    </location>
</feature>
<evidence type="ECO:0000256" key="1">
    <source>
        <dbReference type="SAM" id="MobiDB-lite"/>
    </source>
</evidence>
<feature type="compositionally biased region" description="Pro residues" evidence="1">
    <location>
        <begin position="171"/>
        <end position="180"/>
    </location>
</feature>
<organism evidence="2">
    <name type="scientific">uncultured Thermoleophilia bacterium</name>
    <dbReference type="NCBI Taxonomy" id="1497501"/>
    <lineage>
        <taxon>Bacteria</taxon>
        <taxon>Bacillati</taxon>
        <taxon>Actinomycetota</taxon>
        <taxon>Thermoleophilia</taxon>
        <taxon>environmental samples</taxon>
    </lineage>
</organism>
<feature type="compositionally biased region" description="Basic residues" evidence="1">
    <location>
        <begin position="137"/>
        <end position="170"/>
    </location>
</feature>
<feature type="compositionally biased region" description="Basic and acidic residues" evidence="1">
    <location>
        <begin position="380"/>
        <end position="393"/>
    </location>
</feature>
<accession>A0A6J4TVW0</accession>
<feature type="compositionally biased region" description="Basic residues" evidence="1">
    <location>
        <begin position="503"/>
        <end position="512"/>
    </location>
</feature>
<reference evidence="2" key="1">
    <citation type="submission" date="2020-02" db="EMBL/GenBank/DDBJ databases">
        <authorList>
            <person name="Meier V. D."/>
        </authorList>
    </citation>
    <scope>NUCLEOTIDE SEQUENCE</scope>
    <source>
        <strain evidence="2">AVDCRST_MAG79</strain>
    </source>
</reference>
<feature type="non-terminal residue" evidence="2">
    <location>
        <position position="1"/>
    </location>
</feature>
<feature type="compositionally biased region" description="Basic residues" evidence="1">
    <location>
        <begin position="211"/>
        <end position="223"/>
    </location>
</feature>
<dbReference type="AlphaFoldDB" id="A0A6J4TVW0"/>
<dbReference type="EMBL" id="CADCWC010000182">
    <property type="protein sequence ID" value="CAA9533061.1"/>
    <property type="molecule type" value="Genomic_DNA"/>
</dbReference>
<evidence type="ECO:0000313" key="2">
    <source>
        <dbReference type="EMBL" id="CAA9533061.1"/>
    </source>
</evidence>
<feature type="region of interest" description="Disordered" evidence="1">
    <location>
        <begin position="1"/>
        <end position="574"/>
    </location>
</feature>
<feature type="compositionally biased region" description="Basic residues" evidence="1">
    <location>
        <begin position="1"/>
        <end position="21"/>
    </location>
</feature>